<evidence type="ECO:0000313" key="7">
    <source>
        <dbReference type="Proteomes" id="UP000076420"/>
    </source>
</evidence>
<reference evidence="6" key="1">
    <citation type="submission" date="2020-05" db="UniProtKB">
        <authorList>
            <consortium name="EnsemblMetazoa"/>
        </authorList>
    </citation>
    <scope>IDENTIFICATION</scope>
    <source>
        <strain evidence="6">BB02</strain>
    </source>
</reference>
<dbReference type="KEGG" id="bgt:106059697"/>
<protein>
    <recommendedName>
        <fullName evidence="5">COX assembly mitochondrial protein</fullName>
    </recommendedName>
</protein>
<sequence length="87" mass="10098">MSLKTFSEERHFRMHPDLSPHLHTPECNELIAALKNCHADNPYKKFMGVCNDFDRAVTKCLNDERALKRQLNREKSAARRLKEVSAS</sequence>
<dbReference type="VEuPathDB" id="VectorBase:BGLAX_034935"/>
<dbReference type="Pfam" id="PF08583">
    <property type="entry name" value="Cmc1"/>
    <property type="match status" value="1"/>
</dbReference>
<dbReference type="VEuPathDB" id="VectorBase:BGLB035862"/>
<evidence type="ECO:0000256" key="3">
    <source>
        <dbReference type="ARBA" id="ARBA00023128"/>
    </source>
</evidence>
<name>A0A2C9LWP8_BIOGL</name>
<gene>
    <name evidence="6" type="primary">106059697</name>
</gene>
<proteinExistence type="inferred from homology"/>
<dbReference type="PANTHER" id="PTHR22977:SF1">
    <property type="entry name" value="COX ASSEMBLY MITOCHONDRIAL PROTEIN 2 HOMOLOG"/>
    <property type="match status" value="1"/>
</dbReference>
<dbReference type="PANTHER" id="PTHR22977">
    <property type="entry name" value="COX ASSEMBLY MITOCHONDRIAL PROTEIN"/>
    <property type="match status" value="1"/>
</dbReference>
<evidence type="ECO:0000256" key="1">
    <source>
        <dbReference type="ARBA" id="ARBA00004173"/>
    </source>
</evidence>
<comment type="similarity">
    <text evidence="2 5">Belongs to the CMC family.</text>
</comment>
<evidence type="ECO:0000256" key="5">
    <source>
        <dbReference type="RuleBase" id="RU364104"/>
    </source>
</evidence>
<dbReference type="PROSITE" id="PS51808">
    <property type="entry name" value="CHCH"/>
    <property type="match status" value="1"/>
</dbReference>
<dbReference type="Proteomes" id="UP000076420">
    <property type="component" value="Unassembled WGS sequence"/>
</dbReference>
<keyword evidence="3 5" id="KW-0496">Mitochondrion</keyword>
<accession>A0A2C9LWP8</accession>
<evidence type="ECO:0000313" key="6">
    <source>
        <dbReference type="EnsemblMetazoa" id="BGLB035862-PB"/>
    </source>
</evidence>
<evidence type="ECO:0000256" key="4">
    <source>
        <dbReference type="ARBA" id="ARBA00023157"/>
    </source>
</evidence>
<organism evidence="6 7">
    <name type="scientific">Biomphalaria glabrata</name>
    <name type="common">Bloodfluke planorb</name>
    <name type="synonym">Freshwater snail</name>
    <dbReference type="NCBI Taxonomy" id="6526"/>
    <lineage>
        <taxon>Eukaryota</taxon>
        <taxon>Metazoa</taxon>
        <taxon>Spiralia</taxon>
        <taxon>Lophotrochozoa</taxon>
        <taxon>Mollusca</taxon>
        <taxon>Gastropoda</taxon>
        <taxon>Heterobranchia</taxon>
        <taxon>Euthyneura</taxon>
        <taxon>Panpulmonata</taxon>
        <taxon>Hygrophila</taxon>
        <taxon>Lymnaeoidea</taxon>
        <taxon>Planorbidae</taxon>
        <taxon>Biomphalaria</taxon>
    </lineage>
</organism>
<dbReference type="OrthoDB" id="532630at2759"/>
<evidence type="ECO:0000256" key="2">
    <source>
        <dbReference type="ARBA" id="ARBA00007347"/>
    </source>
</evidence>
<keyword evidence="4" id="KW-1015">Disulfide bond</keyword>
<dbReference type="GO" id="GO:0005739">
    <property type="term" value="C:mitochondrion"/>
    <property type="evidence" value="ECO:0007669"/>
    <property type="project" value="UniProtKB-SubCell"/>
</dbReference>
<dbReference type="AlphaFoldDB" id="A0A2C9LWP8"/>
<dbReference type="InterPro" id="IPR013892">
    <property type="entry name" value="Cyt_c_biogenesis_Cmc1-like"/>
</dbReference>
<dbReference type="STRING" id="6526.A0A2C9LWP8"/>
<comment type="subcellular location">
    <subcellularLocation>
        <location evidence="1 5">Mitochondrion</location>
    </subcellularLocation>
</comment>
<dbReference type="EnsemblMetazoa" id="BGLB035862-RB">
    <property type="protein sequence ID" value="BGLB035862-PB"/>
    <property type="gene ID" value="BGLB035862"/>
</dbReference>